<dbReference type="GeneID" id="87814892"/>
<protein>
    <submittedName>
        <fullName evidence="1">Uncharacterized protein</fullName>
    </submittedName>
</protein>
<name>A0AAN6UWG6_9PEZI</name>
<dbReference type="AlphaFoldDB" id="A0AAN6UWG6"/>
<dbReference type="EMBL" id="MU853630">
    <property type="protein sequence ID" value="KAK4140487.1"/>
    <property type="molecule type" value="Genomic_DNA"/>
</dbReference>
<reference evidence="1" key="2">
    <citation type="submission" date="2023-05" db="EMBL/GenBank/DDBJ databases">
        <authorList>
            <consortium name="Lawrence Berkeley National Laboratory"/>
            <person name="Steindorff A."/>
            <person name="Hensen N."/>
            <person name="Bonometti L."/>
            <person name="Westerberg I."/>
            <person name="Brannstrom I.O."/>
            <person name="Guillou S."/>
            <person name="Cros-Aarteil S."/>
            <person name="Calhoun S."/>
            <person name="Haridas S."/>
            <person name="Kuo A."/>
            <person name="Mondo S."/>
            <person name="Pangilinan J."/>
            <person name="Riley R."/>
            <person name="Labutti K."/>
            <person name="Andreopoulos B."/>
            <person name="Lipzen A."/>
            <person name="Chen C."/>
            <person name="Yanf M."/>
            <person name="Daum C."/>
            <person name="Ng V."/>
            <person name="Clum A."/>
            <person name="Ohm R."/>
            <person name="Martin F."/>
            <person name="Silar P."/>
            <person name="Natvig D."/>
            <person name="Lalanne C."/>
            <person name="Gautier V."/>
            <person name="Ament-Velasquez S.L."/>
            <person name="Kruys A."/>
            <person name="Hutchinson M.I."/>
            <person name="Powell A.J."/>
            <person name="Barry K."/>
            <person name="Miller A.N."/>
            <person name="Grigoriev I.V."/>
            <person name="Debuchy R."/>
            <person name="Gladieux P."/>
            <person name="Thoren M.H."/>
            <person name="Johannesson H."/>
        </authorList>
    </citation>
    <scope>NUCLEOTIDE SEQUENCE</scope>
    <source>
        <strain evidence="1">CBS 141.50</strain>
    </source>
</reference>
<feature type="non-terminal residue" evidence="1">
    <location>
        <position position="1"/>
    </location>
</feature>
<dbReference type="RefSeq" id="XP_062633858.1">
    <property type="nucleotide sequence ID" value="XM_062778279.1"/>
</dbReference>
<accession>A0AAN6UWG6</accession>
<organism evidence="1 2">
    <name type="scientific">Dichotomopilus funicola</name>
    <dbReference type="NCBI Taxonomy" id="1934379"/>
    <lineage>
        <taxon>Eukaryota</taxon>
        <taxon>Fungi</taxon>
        <taxon>Dikarya</taxon>
        <taxon>Ascomycota</taxon>
        <taxon>Pezizomycotina</taxon>
        <taxon>Sordariomycetes</taxon>
        <taxon>Sordariomycetidae</taxon>
        <taxon>Sordariales</taxon>
        <taxon>Chaetomiaceae</taxon>
        <taxon>Dichotomopilus</taxon>
    </lineage>
</organism>
<evidence type="ECO:0000313" key="2">
    <source>
        <dbReference type="Proteomes" id="UP001302676"/>
    </source>
</evidence>
<dbReference type="Proteomes" id="UP001302676">
    <property type="component" value="Unassembled WGS sequence"/>
</dbReference>
<proteinExistence type="predicted"/>
<reference evidence="1" key="1">
    <citation type="journal article" date="2023" name="Mol. Phylogenet. Evol.">
        <title>Genome-scale phylogeny and comparative genomics of the fungal order Sordariales.</title>
        <authorList>
            <person name="Hensen N."/>
            <person name="Bonometti L."/>
            <person name="Westerberg I."/>
            <person name="Brannstrom I.O."/>
            <person name="Guillou S."/>
            <person name="Cros-Aarteil S."/>
            <person name="Calhoun S."/>
            <person name="Haridas S."/>
            <person name="Kuo A."/>
            <person name="Mondo S."/>
            <person name="Pangilinan J."/>
            <person name="Riley R."/>
            <person name="LaButti K."/>
            <person name="Andreopoulos B."/>
            <person name="Lipzen A."/>
            <person name="Chen C."/>
            <person name="Yan M."/>
            <person name="Daum C."/>
            <person name="Ng V."/>
            <person name="Clum A."/>
            <person name="Steindorff A."/>
            <person name="Ohm R.A."/>
            <person name="Martin F."/>
            <person name="Silar P."/>
            <person name="Natvig D.O."/>
            <person name="Lalanne C."/>
            <person name="Gautier V."/>
            <person name="Ament-Velasquez S.L."/>
            <person name="Kruys A."/>
            <person name="Hutchinson M.I."/>
            <person name="Powell A.J."/>
            <person name="Barry K."/>
            <person name="Miller A.N."/>
            <person name="Grigoriev I.V."/>
            <person name="Debuchy R."/>
            <person name="Gladieux P."/>
            <person name="Hiltunen Thoren M."/>
            <person name="Johannesson H."/>
        </authorList>
    </citation>
    <scope>NUCLEOTIDE SEQUENCE</scope>
    <source>
        <strain evidence="1">CBS 141.50</strain>
    </source>
</reference>
<keyword evidence="2" id="KW-1185">Reference proteome</keyword>
<comment type="caution">
    <text evidence="1">The sequence shown here is derived from an EMBL/GenBank/DDBJ whole genome shotgun (WGS) entry which is preliminary data.</text>
</comment>
<sequence length="72" mass="8107">GQGSFERSKYVKMSAGDPRVADGLKYTRNHVRLTKNLLKTAPLLRPANVTPAIGWHENEVSLFHGHTVKHWS</sequence>
<evidence type="ECO:0000313" key="1">
    <source>
        <dbReference type="EMBL" id="KAK4140487.1"/>
    </source>
</evidence>
<gene>
    <name evidence="1" type="ORF">C8A04DRAFT_14894</name>
</gene>